<dbReference type="AlphaFoldDB" id="A0A8S0PM76"/>
<feature type="region of interest" description="Disordered" evidence="1">
    <location>
        <begin position="139"/>
        <end position="172"/>
    </location>
</feature>
<comment type="caution">
    <text evidence="2">The sequence shown here is derived from an EMBL/GenBank/DDBJ whole genome shotgun (WGS) entry which is preliminary data.</text>
</comment>
<evidence type="ECO:0000313" key="2">
    <source>
        <dbReference type="EMBL" id="CAA2955349.1"/>
    </source>
</evidence>
<evidence type="ECO:0000256" key="1">
    <source>
        <dbReference type="SAM" id="MobiDB-lite"/>
    </source>
</evidence>
<dbReference type="Gramene" id="OE9A043425T1">
    <property type="protein sequence ID" value="OE9A043425C1"/>
    <property type="gene ID" value="OE9A043425"/>
</dbReference>
<dbReference type="EMBL" id="CACTIH010000146">
    <property type="protein sequence ID" value="CAA2955349.1"/>
    <property type="molecule type" value="Genomic_DNA"/>
</dbReference>
<evidence type="ECO:0000313" key="3">
    <source>
        <dbReference type="Proteomes" id="UP000594638"/>
    </source>
</evidence>
<dbReference type="Proteomes" id="UP000594638">
    <property type="component" value="Unassembled WGS sequence"/>
</dbReference>
<sequence length="172" mass="19630">MAYTPSPRNCQEIPENKAVSLSRPGRISDMAYTPCPQTAYKCLKIKLRPYRGQDASRTCPAHHAQKLPSSPDVSRTLPAHRVQEIAEKYMKIRLRPNRGHDASRTWPAKRVPQIAKKCLKIKFCPFSGQDMSWIWPAHRATKSQQMPKNQDASLLQQGRVPNLAYQKLPKND</sequence>
<name>A0A8S0PM76_OLEEU</name>
<gene>
    <name evidence="2" type="ORF">OLEA9_A043425</name>
</gene>
<proteinExistence type="predicted"/>
<accession>A0A8S0PM76</accession>
<feature type="compositionally biased region" description="Polar residues" evidence="1">
    <location>
        <begin position="142"/>
        <end position="156"/>
    </location>
</feature>
<organism evidence="2 3">
    <name type="scientific">Olea europaea subsp. europaea</name>
    <dbReference type="NCBI Taxonomy" id="158383"/>
    <lineage>
        <taxon>Eukaryota</taxon>
        <taxon>Viridiplantae</taxon>
        <taxon>Streptophyta</taxon>
        <taxon>Embryophyta</taxon>
        <taxon>Tracheophyta</taxon>
        <taxon>Spermatophyta</taxon>
        <taxon>Magnoliopsida</taxon>
        <taxon>eudicotyledons</taxon>
        <taxon>Gunneridae</taxon>
        <taxon>Pentapetalae</taxon>
        <taxon>asterids</taxon>
        <taxon>lamiids</taxon>
        <taxon>Lamiales</taxon>
        <taxon>Oleaceae</taxon>
        <taxon>Oleeae</taxon>
        <taxon>Olea</taxon>
    </lineage>
</organism>
<protein>
    <submittedName>
        <fullName evidence="2">Uncharacterized protein</fullName>
    </submittedName>
</protein>
<reference evidence="2 3" key="1">
    <citation type="submission" date="2019-12" db="EMBL/GenBank/DDBJ databases">
        <authorList>
            <person name="Alioto T."/>
            <person name="Alioto T."/>
            <person name="Gomez Garrido J."/>
        </authorList>
    </citation>
    <scope>NUCLEOTIDE SEQUENCE [LARGE SCALE GENOMIC DNA]</scope>
</reference>
<keyword evidence="3" id="KW-1185">Reference proteome</keyword>